<protein>
    <recommendedName>
        <fullName evidence="3">Nucleotidyltransferase family protein</fullName>
    </recommendedName>
</protein>
<dbReference type="EMBL" id="CP019458">
    <property type="protein sequence ID" value="AQA10424.1"/>
    <property type="molecule type" value="Genomic_DNA"/>
</dbReference>
<keyword evidence="2" id="KW-1185">Reference proteome</keyword>
<reference evidence="1 2" key="1">
    <citation type="journal article" date="2017" name="J. Biotechnol.">
        <title>The complete genome sequence of Streptomyces autolyticus CGMCC 0516, the producer of geldanamycin, autolytimycin, reblastatin and elaiophylin.</title>
        <authorList>
            <person name="Yin M."/>
            <person name="Jiang M."/>
            <person name="Ren Z."/>
            <person name="Dong Y."/>
            <person name="Lu T."/>
        </authorList>
    </citation>
    <scope>NUCLEOTIDE SEQUENCE [LARGE SCALE GENOMIC DNA]</scope>
    <source>
        <strain evidence="1 2">CGMCC0516</strain>
    </source>
</reference>
<evidence type="ECO:0000313" key="1">
    <source>
        <dbReference type="EMBL" id="AQA10424.1"/>
    </source>
</evidence>
<name>A0ABN4W060_9ACTN</name>
<gene>
    <name evidence="1" type="ORF">BV401_07925</name>
</gene>
<proteinExistence type="predicted"/>
<accession>A0ABN4W060</accession>
<sequence length="139" mass="15104">MALRDHPFFRELLSLRLPVEDYVVAGSAPMLAHGLDREIGDIDVVARGAAWKTALEMGHATKSPLGPAQCVALFGGNIEVLDGWFDYSVDSLIGEGEVIEGIRFLSLSRTVEWKSSLGRAVDLEDIFLIRGFLNGVSSS</sequence>
<organism evidence="1 2">
    <name type="scientific">Streptomyces autolyticus</name>
    <dbReference type="NCBI Taxonomy" id="75293"/>
    <lineage>
        <taxon>Bacteria</taxon>
        <taxon>Bacillati</taxon>
        <taxon>Actinomycetota</taxon>
        <taxon>Actinomycetes</taxon>
        <taxon>Kitasatosporales</taxon>
        <taxon>Streptomycetaceae</taxon>
        <taxon>Streptomyces</taxon>
    </lineage>
</organism>
<evidence type="ECO:0008006" key="3">
    <source>
        <dbReference type="Google" id="ProtNLM"/>
    </source>
</evidence>
<dbReference type="Proteomes" id="UP000187851">
    <property type="component" value="Chromosome"/>
</dbReference>
<dbReference type="InterPro" id="IPR043519">
    <property type="entry name" value="NT_sf"/>
</dbReference>
<dbReference type="SUPFAM" id="SSF81301">
    <property type="entry name" value="Nucleotidyltransferase"/>
    <property type="match status" value="1"/>
</dbReference>
<evidence type="ECO:0000313" key="2">
    <source>
        <dbReference type="Proteomes" id="UP000187851"/>
    </source>
</evidence>
<dbReference type="RefSeq" id="WP_079256609.1">
    <property type="nucleotide sequence ID" value="NZ_CP019458.1"/>
</dbReference>